<sequence length="205" mass="24092">MVNLIWKDILIQKRQIPIYLGIIILCFWEDGVPLWWLAFITSISFIMNAFYYDEKDNINILLNSLPYTRKQIVISKYLGALVFTGLFIGVIMGGGFIINGMELSFSWKDILHTFGLIMAFLSIIFPFFYKFKQQYLMIGAMVLFVVAVFAFRIVMQIFNEQFDKVFQWLASLPELQLYSFTALVILLLYSASWLLSMRIYERKVF</sequence>
<feature type="transmembrane region" description="Helical" evidence="1">
    <location>
        <begin position="110"/>
        <end position="128"/>
    </location>
</feature>
<dbReference type="Proteomes" id="UP000030437">
    <property type="component" value="Unassembled WGS sequence"/>
</dbReference>
<dbReference type="eggNOG" id="ENOG5032JR3">
    <property type="taxonomic scope" value="Bacteria"/>
</dbReference>
<dbReference type="PANTHER" id="PTHR41309">
    <property type="entry name" value="MEMBRANE PROTEIN-RELATED"/>
    <property type="match status" value="1"/>
</dbReference>
<organism evidence="2 3">
    <name type="scientific">Lysinibacillus odysseyi 34hs-1 = NBRC 100172</name>
    <dbReference type="NCBI Taxonomy" id="1220589"/>
    <lineage>
        <taxon>Bacteria</taxon>
        <taxon>Bacillati</taxon>
        <taxon>Bacillota</taxon>
        <taxon>Bacilli</taxon>
        <taxon>Bacillales</taxon>
        <taxon>Bacillaceae</taxon>
        <taxon>Lysinibacillus</taxon>
    </lineage>
</organism>
<feature type="transmembrane region" description="Helical" evidence="1">
    <location>
        <begin position="135"/>
        <end position="155"/>
    </location>
</feature>
<keyword evidence="1" id="KW-0812">Transmembrane</keyword>
<feature type="transmembrane region" description="Helical" evidence="1">
    <location>
        <begin position="175"/>
        <end position="195"/>
    </location>
</feature>
<dbReference type="RefSeq" id="WP_036153672.1">
    <property type="nucleotide sequence ID" value="NZ_AVCX01000007.1"/>
</dbReference>
<evidence type="ECO:0000313" key="3">
    <source>
        <dbReference type="Proteomes" id="UP000030437"/>
    </source>
</evidence>
<evidence type="ECO:0000256" key="1">
    <source>
        <dbReference type="SAM" id="Phobius"/>
    </source>
</evidence>
<gene>
    <name evidence="2" type="ORF">CD32_08955</name>
</gene>
<dbReference type="OrthoDB" id="1913432at2"/>
<keyword evidence="1" id="KW-1133">Transmembrane helix</keyword>
<reference evidence="2 3" key="1">
    <citation type="submission" date="2014-02" db="EMBL/GenBank/DDBJ databases">
        <title>Draft genome sequence of Lysinibacillus odysseyi NBRC 100172.</title>
        <authorList>
            <person name="Zhang F."/>
            <person name="Wang G."/>
            <person name="Zhang L."/>
        </authorList>
    </citation>
    <scope>NUCLEOTIDE SEQUENCE [LARGE SCALE GENOMIC DNA]</scope>
    <source>
        <strain evidence="2 3">NBRC 100172</strain>
    </source>
</reference>
<dbReference type="InterPro" id="IPR025699">
    <property type="entry name" value="ABC2_memb-like"/>
</dbReference>
<proteinExistence type="predicted"/>
<dbReference type="Pfam" id="PF13346">
    <property type="entry name" value="ABC2_membrane_5"/>
    <property type="match status" value="1"/>
</dbReference>
<name>A0A0A3JEA8_9BACI</name>
<feature type="transmembrane region" description="Helical" evidence="1">
    <location>
        <begin position="73"/>
        <end position="98"/>
    </location>
</feature>
<keyword evidence="1" id="KW-0472">Membrane</keyword>
<evidence type="ECO:0000313" key="2">
    <source>
        <dbReference type="EMBL" id="KGR85357.1"/>
    </source>
</evidence>
<dbReference type="AlphaFoldDB" id="A0A0A3JEA8"/>
<accession>A0A0A3JEA8</accession>
<dbReference type="STRING" id="1220589.CD32_08955"/>
<dbReference type="PANTHER" id="PTHR41309:SF2">
    <property type="entry name" value="MEMBRANE PROTEIN"/>
    <property type="match status" value="1"/>
</dbReference>
<keyword evidence="3" id="KW-1185">Reference proteome</keyword>
<dbReference type="EMBL" id="JPVP01000054">
    <property type="protein sequence ID" value="KGR85357.1"/>
    <property type="molecule type" value="Genomic_DNA"/>
</dbReference>
<protein>
    <submittedName>
        <fullName evidence="2">Uncharacterized protein</fullName>
    </submittedName>
</protein>
<comment type="caution">
    <text evidence="2">The sequence shown here is derived from an EMBL/GenBank/DDBJ whole genome shotgun (WGS) entry which is preliminary data.</text>
</comment>
<feature type="transmembrane region" description="Helical" evidence="1">
    <location>
        <begin position="34"/>
        <end position="52"/>
    </location>
</feature>